<accession>A0A5C7B1S0</accession>
<proteinExistence type="predicted"/>
<dbReference type="Pfam" id="PF20050">
    <property type="entry name" value="DUF6452"/>
    <property type="match status" value="1"/>
</dbReference>
<reference evidence="2" key="1">
    <citation type="submission" date="2019-08" db="EMBL/GenBank/DDBJ databases">
        <title>Seonamhaeicola sediminis sp. nov., isolated from marine sediment.</title>
        <authorList>
            <person name="Cao W.R."/>
        </authorList>
    </citation>
    <scope>NUCLEOTIDE SEQUENCE [LARGE SCALE GENOMIC DNA]</scope>
    <source>
        <strain evidence="2">Gy8</strain>
    </source>
</reference>
<sequence length="181" mass="20421">MKHLKLIILPIVIFAVAFISCERDDICPESTPTTPSLIIDLYDFTNQENRKNVFNLVVVGVDNDTILPGYEFVTADDFILPLKTDANSTQYRLIKDATVNNNGTPDDSEDDFIEGNIDIITINYTTEEVYVSRACGYKTIFNNVEVVITDDADNWLLGNPINLTNNQPVENENATHFNLFH</sequence>
<dbReference type="Proteomes" id="UP000321790">
    <property type="component" value="Unassembled WGS sequence"/>
</dbReference>
<comment type="caution">
    <text evidence="1">The sequence shown here is derived from an EMBL/GenBank/DDBJ whole genome shotgun (WGS) entry which is preliminary data.</text>
</comment>
<dbReference type="AlphaFoldDB" id="A0A5C7B1S0"/>
<dbReference type="EMBL" id="VOSC01000019">
    <property type="protein sequence ID" value="TXE11812.1"/>
    <property type="molecule type" value="Genomic_DNA"/>
</dbReference>
<dbReference type="OrthoDB" id="663527at2"/>
<evidence type="ECO:0000313" key="1">
    <source>
        <dbReference type="EMBL" id="TXE11812.1"/>
    </source>
</evidence>
<organism evidence="1 2">
    <name type="scientific">Seonamhaeicola algicola</name>
    <dbReference type="NCBI Taxonomy" id="1719036"/>
    <lineage>
        <taxon>Bacteria</taxon>
        <taxon>Pseudomonadati</taxon>
        <taxon>Bacteroidota</taxon>
        <taxon>Flavobacteriia</taxon>
        <taxon>Flavobacteriales</taxon>
        <taxon>Flavobacteriaceae</taxon>
    </lineage>
</organism>
<protein>
    <submittedName>
        <fullName evidence="1">Uncharacterized protein</fullName>
    </submittedName>
</protein>
<gene>
    <name evidence="1" type="ORF">FUA26_07035</name>
</gene>
<keyword evidence="2" id="KW-1185">Reference proteome</keyword>
<dbReference type="InterPro" id="IPR045607">
    <property type="entry name" value="DUF6452"/>
</dbReference>
<dbReference type="RefSeq" id="WP_147133550.1">
    <property type="nucleotide sequence ID" value="NZ_VOSC01000019.1"/>
</dbReference>
<dbReference type="PROSITE" id="PS51257">
    <property type="entry name" value="PROKAR_LIPOPROTEIN"/>
    <property type="match status" value="1"/>
</dbReference>
<evidence type="ECO:0000313" key="2">
    <source>
        <dbReference type="Proteomes" id="UP000321790"/>
    </source>
</evidence>
<name>A0A5C7B1S0_9FLAO</name>